<proteinExistence type="predicted"/>
<dbReference type="RefSeq" id="WP_239693447.1">
    <property type="nucleotide sequence ID" value="NZ_JBHSYQ010000016.1"/>
</dbReference>
<dbReference type="Proteomes" id="UP001596405">
    <property type="component" value="Unassembled WGS sequence"/>
</dbReference>
<evidence type="ECO:0000313" key="2">
    <source>
        <dbReference type="EMBL" id="MFC7000070.1"/>
    </source>
</evidence>
<keyword evidence="2" id="KW-0645">Protease</keyword>
<feature type="region of interest" description="Disordered" evidence="1">
    <location>
        <begin position="1"/>
        <end position="27"/>
    </location>
</feature>
<dbReference type="GO" id="GO:0008233">
    <property type="term" value="F:peptidase activity"/>
    <property type="evidence" value="ECO:0007669"/>
    <property type="project" value="UniProtKB-KW"/>
</dbReference>
<evidence type="ECO:0000313" key="3">
    <source>
        <dbReference type="Proteomes" id="UP001596405"/>
    </source>
</evidence>
<evidence type="ECO:0000256" key="1">
    <source>
        <dbReference type="SAM" id="MobiDB-lite"/>
    </source>
</evidence>
<protein>
    <submittedName>
        <fullName evidence="2">Aspartyl protease family protein</fullName>
    </submittedName>
</protein>
<keyword evidence="2" id="KW-0378">Hydrolase</keyword>
<reference evidence="3" key="1">
    <citation type="journal article" date="2019" name="Int. J. Syst. Evol. Microbiol.">
        <title>The Global Catalogue of Microorganisms (GCM) 10K type strain sequencing project: providing services to taxonomists for standard genome sequencing and annotation.</title>
        <authorList>
            <consortium name="The Broad Institute Genomics Platform"/>
            <consortium name="The Broad Institute Genome Sequencing Center for Infectious Disease"/>
            <person name="Wu L."/>
            <person name="Ma J."/>
        </authorList>
    </citation>
    <scope>NUCLEOTIDE SEQUENCE [LARGE SCALE GENOMIC DNA]</scope>
    <source>
        <strain evidence="3">CGMCC 4.7393</strain>
    </source>
</reference>
<dbReference type="InterPro" id="IPR021109">
    <property type="entry name" value="Peptidase_aspartic_dom_sf"/>
</dbReference>
<dbReference type="InterPro" id="IPR001969">
    <property type="entry name" value="Aspartic_peptidase_AS"/>
</dbReference>
<dbReference type="EMBL" id="JBHSYQ010000016">
    <property type="protein sequence ID" value="MFC7000070.1"/>
    <property type="molecule type" value="Genomic_DNA"/>
</dbReference>
<dbReference type="SUPFAM" id="SSF50630">
    <property type="entry name" value="Acid proteases"/>
    <property type="match status" value="2"/>
</dbReference>
<comment type="caution">
    <text evidence="2">The sequence shown here is derived from an EMBL/GenBank/DDBJ whole genome shotgun (WGS) entry which is preliminary data.</text>
</comment>
<gene>
    <name evidence="2" type="ORF">ACFQHR_20715</name>
</gene>
<organism evidence="2 3">
    <name type="scientific">Rufibacter roseus</name>
    <dbReference type="NCBI Taxonomy" id="1567108"/>
    <lineage>
        <taxon>Bacteria</taxon>
        <taxon>Pseudomonadati</taxon>
        <taxon>Bacteroidota</taxon>
        <taxon>Cytophagia</taxon>
        <taxon>Cytophagales</taxon>
        <taxon>Hymenobacteraceae</taxon>
        <taxon>Rufibacter</taxon>
    </lineage>
</organism>
<dbReference type="Pfam" id="PF13650">
    <property type="entry name" value="Asp_protease_2"/>
    <property type="match status" value="2"/>
</dbReference>
<dbReference type="GO" id="GO:0006508">
    <property type="term" value="P:proteolysis"/>
    <property type="evidence" value="ECO:0007669"/>
    <property type="project" value="UniProtKB-KW"/>
</dbReference>
<accession>A0ABW2DQM3</accession>
<keyword evidence="3" id="KW-1185">Reference proteome</keyword>
<dbReference type="PROSITE" id="PS00141">
    <property type="entry name" value="ASP_PROTEASE"/>
    <property type="match status" value="1"/>
</dbReference>
<name>A0ABW2DQM3_9BACT</name>
<dbReference type="Gene3D" id="2.40.70.10">
    <property type="entry name" value="Acid Proteases"/>
    <property type="match status" value="2"/>
</dbReference>
<sequence length="326" mass="36330">MPLCSFGYSNGGTPIKSEKPQPATSSLPDPFDTAFFPEMLAGDDSLSCVVPFIRAGNLILIKATADTTEGNFILDTGAQNLVLNITYFRDYPTIRNSTAERTSVNGSSASVVKTMVKKLTVGDLIYQRSRADLINLGHIENSKGLKILGLLGMDLFRQCEMIIDYEKSLIYFHRVGRKEFKTYRNRLLEDTSALASTIPFELMDNRIVVRSELVGKKVDFIIDSGAETNLLDSRLPNKIFENVTITGRVMLAGTDSRKTEALRGNLRNIVFGTLSIDHLPVLVTNLEKTCFSYNGCINGVLGFDFLTVNSKKIGFNFVRREMYIFK</sequence>